<dbReference type="PANTHER" id="PTHR12756">
    <property type="entry name" value="CYTOSOLIC CARBOXYPEPTIDASE"/>
    <property type="match status" value="1"/>
</dbReference>
<reference evidence="4" key="1">
    <citation type="submission" date="2022-11" db="EMBL/GenBank/DDBJ databases">
        <title>Robbsia betulipollinis sp. nov., isolated from pollen of birch (Betula pendula).</title>
        <authorList>
            <person name="Shi H."/>
            <person name="Ambika Manirajan B."/>
            <person name="Ratering S."/>
            <person name="Geissler-Plaum R."/>
            <person name="Schnell S."/>
        </authorList>
    </citation>
    <scope>NUCLEOTIDE SEQUENCE</scope>
    <source>
        <strain evidence="4">Bb-Pol-6</strain>
    </source>
</reference>
<dbReference type="PANTHER" id="PTHR12756:SF11">
    <property type="entry name" value="CYTOSOLIC CARBOXYPEPTIDASE 1"/>
    <property type="match status" value="1"/>
</dbReference>
<keyword evidence="4" id="KW-0378">Hydrolase</keyword>
<dbReference type="SUPFAM" id="SSF53187">
    <property type="entry name" value="Zn-dependent exopeptidases"/>
    <property type="match status" value="1"/>
</dbReference>
<dbReference type="InterPro" id="IPR040626">
    <property type="entry name" value="Pepdidase_M14_N"/>
</dbReference>
<proteinExistence type="inferred from homology"/>
<comment type="similarity">
    <text evidence="2">Belongs to the peptidase M14 family.</text>
</comment>
<organism evidence="4 5">
    <name type="scientific">Robbsia betulipollinis</name>
    <dbReference type="NCBI Taxonomy" id="2981849"/>
    <lineage>
        <taxon>Bacteria</taxon>
        <taxon>Pseudomonadati</taxon>
        <taxon>Pseudomonadota</taxon>
        <taxon>Betaproteobacteria</taxon>
        <taxon>Burkholderiales</taxon>
        <taxon>Burkholderiaceae</taxon>
        <taxon>Robbsia</taxon>
    </lineage>
</organism>
<accession>A0ABT3ZND7</accession>
<keyword evidence="4" id="KW-0121">Carboxypeptidase</keyword>
<dbReference type="PROSITE" id="PS52035">
    <property type="entry name" value="PEPTIDASE_M14"/>
    <property type="match status" value="1"/>
</dbReference>
<sequence>MSLHITSRFDSGAIDVVDATHPDDVRLRIRGDSAADFAQWFHFRVSGVRDVAARYTFENAGQSAYPGGWEGYTVAASYDTRDWFRVETTHYDGQALVMHHTAAHDVVYYAYFEPYGEARRQALVGEMQASGKAVASDIGRSCEGRPMTVLTFGTAAAAASATRTAAPAKARIWIIARQHPGETMAEWFVEGMARRLAGLGEWAGDPIGRLLRERAEIRLVPNMNPDGSALGNLRTNAAGANLNREWMAPDATRSPEVVAVRAAIAASGVDLFFDIHGDEVLPYNFVAGSEMLPDFTAAQRQTQDRFIALFKAASPEFQDVHGYSNDRYQEDALTLASKYIAHHYGCLSLTLEMPFKDNADQPEPRTGWNGARSAALGAAMCQAIYQHLCATHGRETA</sequence>
<keyword evidence="4" id="KW-0645">Protease</keyword>
<gene>
    <name evidence="4" type="ORF">OVY01_11075</name>
</gene>
<dbReference type="Gene3D" id="3.40.630.10">
    <property type="entry name" value="Zn peptidases"/>
    <property type="match status" value="1"/>
</dbReference>
<dbReference type="Pfam" id="PF18027">
    <property type="entry name" value="Pepdidase_M14_N"/>
    <property type="match status" value="1"/>
</dbReference>
<dbReference type="EMBL" id="JAPMXC010000001">
    <property type="protein sequence ID" value="MCY0387765.1"/>
    <property type="molecule type" value="Genomic_DNA"/>
</dbReference>
<comment type="caution">
    <text evidence="4">The sequence shown here is derived from an EMBL/GenBank/DDBJ whole genome shotgun (WGS) entry which is preliminary data.</text>
</comment>
<feature type="active site" description="Proton donor/acceptor" evidence="2">
    <location>
        <position position="352"/>
    </location>
</feature>
<dbReference type="Gene3D" id="2.60.40.3120">
    <property type="match status" value="1"/>
</dbReference>
<comment type="cofactor">
    <cofactor evidence="1">
        <name>Zn(2+)</name>
        <dbReference type="ChEBI" id="CHEBI:29105"/>
    </cofactor>
</comment>
<evidence type="ECO:0000256" key="2">
    <source>
        <dbReference type="PROSITE-ProRule" id="PRU01379"/>
    </source>
</evidence>
<evidence type="ECO:0000313" key="5">
    <source>
        <dbReference type="Proteomes" id="UP001082899"/>
    </source>
</evidence>
<dbReference type="RefSeq" id="WP_267847484.1">
    <property type="nucleotide sequence ID" value="NZ_JAPMXC010000001.1"/>
</dbReference>
<dbReference type="InterPro" id="IPR050821">
    <property type="entry name" value="Cytosolic_carboxypeptidase"/>
</dbReference>
<keyword evidence="5" id="KW-1185">Reference proteome</keyword>
<evidence type="ECO:0000313" key="4">
    <source>
        <dbReference type="EMBL" id="MCY0387765.1"/>
    </source>
</evidence>
<dbReference type="CDD" id="cd06234">
    <property type="entry name" value="M14_PaCCP-like"/>
    <property type="match status" value="1"/>
</dbReference>
<feature type="domain" description="Peptidase M14" evidence="3">
    <location>
        <begin position="107"/>
        <end position="388"/>
    </location>
</feature>
<dbReference type="Pfam" id="PF00246">
    <property type="entry name" value="Peptidase_M14"/>
    <property type="match status" value="1"/>
</dbReference>
<dbReference type="GO" id="GO:0004180">
    <property type="term" value="F:carboxypeptidase activity"/>
    <property type="evidence" value="ECO:0007669"/>
    <property type="project" value="UniProtKB-KW"/>
</dbReference>
<name>A0ABT3ZND7_9BURK</name>
<dbReference type="InterPro" id="IPR000834">
    <property type="entry name" value="Peptidase_M14"/>
</dbReference>
<dbReference type="Proteomes" id="UP001082899">
    <property type="component" value="Unassembled WGS sequence"/>
</dbReference>
<evidence type="ECO:0000259" key="3">
    <source>
        <dbReference type="PROSITE" id="PS52035"/>
    </source>
</evidence>
<protein>
    <submittedName>
        <fullName evidence="4">M14-type cytosolic carboxypeptidase</fullName>
    </submittedName>
</protein>
<evidence type="ECO:0000256" key="1">
    <source>
        <dbReference type="ARBA" id="ARBA00001947"/>
    </source>
</evidence>